<dbReference type="GO" id="GO:0006508">
    <property type="term" value="P:proteolysis"/>
    <property type="evidence" value="ECO:0007669"/>
    <property type="project" value="InterPro"/>
</dbReference>
<evidence type="ECO:0000313" key="6">
    <source>
        <dbReference type="Proteomes" id="UP000070299"/>
    </source>
</evidence>
<evidence type="ECO:0000259" key="4">
    <source>
        <dbReference type="Pfam" id="PF02897"/>
    </source>
</evidence>
<organism evidence="5 6">
    <name type="scientific">Paraglaciecola hydrolytica</name>
    <dbReference type="NCBI Taxonomy" id="1799789"/>
    <lineage>
        <taxon>Bacteria</taxon>
        <taxon>Pseudomonadati</taxon>
        <taxon>Pseudomonadota</taxon>
        <taxon>Gammaproteobacteria</taxon>
        <taxon>Alteromonadales</taxon>
        <taxon>Alteromonadaceae</taxon>
        <taxon>Paraglaciecola</taxon>
    </lineage>
</organism>
<feature type="domain" description="Peptidase S9 prolyl oligopeptidase catalytic" evidence="3">
    <location>
        <begin position="432"/>
        <end position="640"/>
    </location>
</feature>
<keyword evidence="2" id="KW-0732">Signal</keyword>
<dbReference type="Gene3D" id="3.40.50.1820">
    <property type="entry name" value="alpha/beta hydrolase"/>
    <property type="match status" value="1"/>
</dbReference>
<gene>
    <name evidence="5" type="ORF">AX660_12510</name>
</gene>
<dbReference type="EMBL" id="LSNE01000005">
    <property type="protein sequence ID" value="KXI28988.1"/>
    <property type="molecule type" value="Genomic_DNA"/>
</dbReference>
<evidence type="ECO:0000313" key="5">
    <source>
        <dbReference type="EMBL" id="KXI28988.1"/>
    </source>
</evidence>
<feature type="domain" description="Peptidase S9A N-terminal" evidence="4">
    <location>
        <begin position="110"/>
        <end position="366"/>
    </location>
</feature>
<dbReference type="GO" id="GO:0004252">
    <property type="term" value="F:serine-type endopeptidase activity"/>
    <property type="evidence" value="ECO:0007669"/>
    <property type="project" value="InterPro"/>
</dbReference>
<dbReference type="Gene3D" id="2.120.10.30">
    <property type="entry name" value="TolB, C-terminal domain"/>
    <property type="match status" value="2"/>
</dbReference>
<dbReference type="PANTHER" id="PTHR42776:SF27">
    <property type="entry name" value="DIPEPTIDYL PEPTIDASE FAMILY MEMBER 6"/>
    <property type="match status" value="1"/>
</dbReference>
<dbReference type="Pfam" id="PF00326">
    <property type="entry name" value="Peptidase_S9"/>
    <property type="match status" value="1"/>
</dbReference>
<dbReference type="RefSeq" id="WP_068375938.1">
    <property type="nucleotide sequence ID" value="NZ_LSNE01000005.1"/>
</dbReference>
<dbReference type="PANTHER" id="PTHR42776">
    <property type="entry name" value="SERINE PEPTIDASE S9 FAMILY MEMBER"/>
    <property type="match status" value="1"/>
</dbReference>
<dbReference type="InterPro" id="IPR023302">
    <property type="entry name" value="Pept_S9A_N"/>
</dbReference>
<reference evidence="6" key="1">
    <citation type="submission" date="2016-02" db="EMBL/GenBank/DDBJ databases">
        <authorList>
            <person name="Schultz-Johansen M."/>
            <person name="Glaring M.A."/>
            <person name="Bech P.K."/>
            <person name="Stougaard P."/>
        </authorList>
    </citation>
    <scope>NUCLEOTIDE SEQUENCE [LARGE SCALE GENOMIC DNA]</scope>
    <source>
        <strain evidence="6">S66</strain>
    </source>
</reference>
<dbReference type="InterPro" id="IPR011042">
    <property type="entry name" value="6-blade_b-propeller_TolB-like"/>
</dbReference>
<accession>A0A136A175</accession>
<proteinExistence type="predicted"/>
<evidence type="ECO:0000256" key="2">
    <source>
        <dbReference type="SAM" id="SignalP"/>
    </source>
</evidence>
<name>A0A136A175_9ALTE</name>
<feature type="chain" id="PRO_5007469242" evidence="2">
    <location>
        <begin position="27"/>
        <end position="640"/>
    </location>
</feature>
<dbReference type="AlphaFoldDB" id="A0A136A175"/>
<feature type="signal peptide" evidence="2">
    <location>
        <begin position="1"/>
        <end position="26"/>
    </location>
</feature>
<sequence length="640" mass="71401">MVSKLKTLSFISILLLLLQSCSPATKQTESASADLMQKPAFQTYSAEEFYKTTSVFGSSINHDGTLVLVSNDASGIFNAYQIPLDGSAPTQLSHSTQESIYVDSWFPVDNRFLYTADQGGNELDHLYVQEPDGKVTDLTPGENLKANFVGWHEDDKHFYVVSNERNPQFFDLYIYATEDYSRKLIYENVDGLALESVSPNGNWVVGSKVNSNADSDLYLIDLKNTALNPMLLTAHQGDITYSAFTFSQDSQKLIYATDEYGEFVQAWQYDLTNKEHQAVLRADWDVSFVYFSKDGKYRISGINADAQTKLSIVDTQTGKNIALPKMPDGDLRGVNFSKDSSTMVFYLNSDTSPSNLYVYQVGGDSVTRLTNTGNPNINESDLVTGEVVRFDSFDGLSIPGILYKPQQAVDKKVPALVWIHGGPGGQSRKGYSALIQHLVNNGYAILQINNRGSSGYGKTFFHLDDKRHGQDDLQDVVYCKQYLQSLPWVESENIGVIGGSYGGYLTMAAMTFTKEFKVGINIFGVTNWVRTLKSIPPYWESFRKSLYDELGDPETDEERLHSISPVFFGHKVTSPVLVVQGANDPRVLKIESDEMVEAIRSSGTYVDYLVFDDEGHGFSKKDNRIAASNKFVSFLDSYLK</sequence>
<dbReference type="Proteomes" id="UP000070299">
    <property type="component" value="Unassembled WGS sequence"/>
</dbReference>
<protein>
    <submittedName>
        <fullName evidence="5">Peptidase S9</fullName>
    </submittedName>
</protein>
<dbReference type="OrthoDB" id="4269629at2"/>
<dbReference type="PROSITE" id="PS51257">
    <property type="entry name" value="PROKAR_LIPOPROTEIN"/>
    <property type="match status" value="1"/>
</dbReference>
<keyword evidence="1" id="KW-0378">Hydrolase</keyword>
<dbReference type="SUPFAM" id="SSF82171">
    <property type="entry name" value="DPP6 N-terminal domain-like"/>
    <property type="match status" value="1"/>
</dbReference>
<evidence type="ECO:0000256" key="1">
    <source>
        <dbReference type="ARBA" id="ARBA00022801"/>
    </source>
</evidence>
<dbReference type="STRING" id="1799789.AX660_12510"/>
<dbReference type="SUPFAM" id="SSF53474">
    <property type="entry name" value="alpha/beta-Hydrolases"/>
    <property type="match status" value="1"/>
</dbReference>
<evidence type="ECO:0000259" key="3">
    <source>
        <dbReference type="Pfam" id="PF00326"/>
    </source>
</evidence>
<dbReference type="InterPro" id="IPR001375">
    <property type="entry name" value="Peptidase_S9_cat"/>
</dbReference>
<dbReference type="Pfam" id="PF02897">
    <property type="entry name" value="Peptidase_S9_N"/>
    <property type="match status" value="1"/>
</dbReference>
<dbReference type="InterPro" id="IPR029058">
    <property type="entry name" value="AB_hydrolase_fold"/>
</dbReference>
<keyword evidence="6" id="KW-1185">Reference proteome</keyword>
<comment type="caution">
    <text evidence="5">The sequence shown here is derived from an EMBL/GenBank/DDBJ whole genome shotgun (WGS) entry which is preliminary data.</text>
</comment>